<dbReference type="InterPro" id="IPR002173">
    <property type="entry name" value="Carboh/pur_kinase_PfkB_CS"/>
</dbReference>
<keyword evidence="9" id="KW-1185">Reference proteome</keyword>
<comment type="caution">
    <text evidence="8">The sequence shown here is derived from an EMBL/GenBank/DDBJ whole genome shotgun (WGS) entry which is preliminary data.</text>
</comment>
<proteinExistence type="inferred from homology"/>
<dbReference type="PROSITE" id="PS00583">
    <property type="entry name" value="PFKB_KINASES_1"/>
    <property type="match status" value="1"/>
</dbReference>
<dbReference type="GO" id="GO:0005524">
    <property type="term" value="F:ATP binding"/>
    <property type="evidence" value="ECO:0007669"/>
    <property type="project" value="UniProtKB-KW"/>
</dbReference>
<keyword evidence="5" id="KW-0067">ATP-binding</keyword>
<dbReference type="AlphaFoldDB" id="A0A4R4RQ55"/>
<dbReference type="PANTHER" id="PTHR46566">
    <property type="entry name" value="1-PHOSPHOFRUCTOKINASE-RELATED"/>
    <property type="match status" value="1"/>
</dbReference>
<name>A0A4R4RQ55_9ACTN</name>
<keyword evidence="2 6" id="KW-0808">Transferase</keyword>
<dbReference type="OrthoDB" id="9801219at2"/>
<dbReference type="EMBL" id="SMKL01000021">
    <property type="protein sequence ID" value="TDC51654.1"/>
    <property type="molecule type" value="Genomic_DNA"/>
</dbReference>
<evidence type="ECO:0000256" key="6">
    <source>
        <dbReference type="PIRNR" id="PIRNR000535"/>
    </source>
</evidence>
<dbReference type="InterPro" id="IPR029056">
    <property type="entry name" value="Ribokinase-like"/>
</dbReference>
<dbReference type="InterPro" id="IPR011611">
    <property type="entry name" value="PfkB_dom"/>
</dbReference>
<keyword evidence="4 8" id="KW-0418">Kinase</keyword>
<gene>
    <name evidence="8" type="ORF">E1212_11715</name>
</gene>
<comment type="similarity">
    <text evidence="1">Belongs to the carbohydrate kinase PfkB family.</text>
</comment>
<dbReference type="NCBIfam" id="TIGR03168">
    <property type="entry name" value="1-PFK"/>
    <property type="match status" value="1"/>
</dbReference>
<dbReference type="Gene3D" id="3.40.1190.20">
    <property type="match status" value="1"/>
</dbReference>
<dbReference type="GO" id="GO:0008443">
    <property type="term" value="F:phosphofructokinase activity"/>
    <property type="evidence" value="ECO:0007669"/>
    <property type="project" value="TreeGrafter"/>
</dbReference>
<dbReference type="GO" id="GO:0005829">
    <property type="term" value="C:cytosol"/>
    <property type="evidence" value="ECO:0007669"/>
    <property type="project" value="TreeGrafter"/>
</dbReference>
<sequence length="311" mass="30050">MSRVVCVTPNPAVDVTYRVGSLVPGASHRVSDPVERPGGKGVNVARVLHALGVPAVVVAPLGGPAGAGLAEALRAGGHAVRPVPVAAETRRTVTVVDDAGAATAFNEPGRALSADEWPAVVAAVTEELADAVALVVSGSLPAGAPDDLLPRLVAAARAAGVPAVADTSGPALLSVAGSGPALVKPNADELAEALPGDDGVSGAAGRLLALGARRVVVSLGADGLLGLGGSGGDGAVWRVAGVPGVSGNPTGAGDATVAALVRGLVAGTPWPEVLADAAALGAAAVLAAAAGEVDLAAYERFLPTLHAERVE</sequence>
<dbReference type="SUPFAM" id="SSF53613">
    <property type="entry name" value="Ribokinase-like"/>
    <property type="match status" value="1"/>
</dbReference>
<dbReference type="PIRSF" id="PIRSF000535">
    <property type="entry name" value="1PFK/6PFK/LacC"/>
    <property type="match status" value="1"/>
</dbReference>
<dbReference type="PANTHER" id="PTHR46566:SF5">
    <property type="entry name" value="1-PHOSPHOFRUCTOKINASE"/>
    <property type="match status" value="1"/>
</dbReference>
<organism evidence="8 9">
    <name type="scientific">Jiangella ureilytica</name>
    <dbReference type="NCBI Taxonomy" id="2530374"/>
    <lineage>
        <taxon>Bacteria</taxon>
        <taxon>Bacillati</taxon>
        <taxon>Actinomycetota</taxon>
        <taxon>Actinomycetes</taxon>
        <taxon>Jiangellales</taxon>
        <taxon>Jiangellaceae</taxon>
        <taxon>Jiangella</taxon>
    </lineage>
</organism>
<dbReference type="Pfam" id="PF00294">
    <property type="entry name" value="PfkB"/>
    <property type="match status" value="1"/>
</dbReference>
<dbReference type="Proteomes" id="UP000295621">
    <property type="component" value="Unassembled WGS sequence"/>
</dbReference>
<evidence type="ECO:0000256" key="2">
    <source>
        <dbReference type="ARBA" id="ARBA00022679"/>
    </source>
</evidence>
<evidence type="ECO:0000256" key="5">
    <source>
        <dbReference type="ARBA" id="ARBA00022840"/>
    </source>
</evidence>
<dbReference type="InterPro" id="IPR017583">
    <property type="entry name" value="Tagatose/fructose_Pkinase"/>
</dbReference>
<feature type="domain" description="Carbohydrate kinase PfkB" evidence="7">
    <location>
        <begin position="13"/>
        <end position="290"/>
    </location>
</feature>
<dbReference type="PROSITE" id="PS00584">
    <property type="entry name" value="PFKB_KINASES_2"/>
    <property type="match status" value="1"/>
</dbReference>
<protein>
    <submittedName>
        <fullName evidence="8">1-phosphofructokinase</fullName>
    </submittedName>
</protein>
<evidence type="ECO:0000313" key="9">
    <source>
        <dbReference type="Proteomes" id="UP000295621"/>
    </source>
</evidence>
<evidence type="ECO:0000256" key="4">
    <source>
        <dbReference type="ARBA" id="ARBA00022777"/>
    </source>
</evidence>
<dbReference type="RefSeq" id="WP_131982538.1">
    <property type="nucleotide sequence ID" value="NZ_SMKL01000021.1"/>
</dbReference>
<evidence type="ECO:0000256" key="1">
    <source>
        <dbReference type="ARBA" id="ARBA00010688"/>
    </source>
</evidence>
<reference evidence="8 9" key="1">
    <citation type="submission" date="2019-02" db="EMBL/GenBank/DDBJ databases">
        <title>Draft genome sequences of novel Actinobacteria.</title>
        <authorList>
            <person name="Sahin N."/>
            <person name="Ay H."/>
            <person name="Saygin H."/>
        </authorList>
    </citation>
    <scope>NUCLEOTIDE SEQUENCE [LARGE SCALE GENOMIC DNA]</scope>
    <source>
        <strain evidence="8 9">KC603</strain>
    </source>
</reference>
<evidence type="ECO:0000313" key="8">
    <source>
        <dbReference type="EMBL" id="TDC51654.1"/>
    </source>
</evidence>
<accession>A0A4R4RQ55</accession>
<evidence type="ECO:0000256" key="3">
    <source>
        <dbReference type="ARBA" id="ARBA00022741"/>
    </source>
</evidence>
<evidence type="ECO:0000259" key="7">
    <source>
        <dbReference type="Pfam" id="PF00294"/>
    </source>
</evidence>
<keyword evidence="3" id="KW-0547">Nucleotide-binding</keyword>